<dbReference type="Pfam" id="PF00582">
    <property type="entry name" value="Usp"/>
    <property type="match status" value="2"/>
</dbReference>
<evidence type="ECO:0000313" key="6">
    <source>
        <dbReference type="Proteomes" id="UP000249915"/>
    </source>
</evidence>
<proteinExistence type="inferred from homology"/>
<dbReference type="AlphaFoldDB" id="A0A2V4ANJ2"/>
<organism evidence="5 6">
    <name type="scientific">Prauserella muralis</name>
    <dbReference type="NCBI Taxonomy" id="588067"/>
    <lineage>
        <taxon>Bacteria</taxon>
        <taxon>Bacillati</taxon>
        <taxon>Actinomycetota</taxon>
        <taxon>Actinomycetes</taxon>
        <taxon>Pseudonocardiales</taxon>
        <taxon>Pseudonocardiaceae</taxon>
        <taxon>Prauserella</taxon>
    </lineage>
</organism>
<dbReference type="PANTHER" id="PTHR46268">
    <property type="entry name" value="STRESS RESPONSE PROTEIN NHAX"/>
    <property type="match status" value="1"/>
</dbReference>
<keyword evidence="6" id="KW-1185">Reference proteome</keyword>
<dbReference type="RefSeq" id="WP_112282875.1">
    <property type="nucleotide sequence ID" value="NZ_MASW01000005.1"/>
</dbReference>
<evidence type="ECO:0000256" key="1">
    <source>
        <dbReference type="ARBA" id="ARBA00008791"/>
    </source>
</evidence>
<comment type="caution">
    <text evidence="5">The sequence shown here is derived from an EMBL/GenBank/DDBJ whole genome shotgun (WGS) entry which is preliminary data.</text>
</comment>
<dbReference type="OrthoDB" id="3404132at2"/>
<evidence type="ECO:0000313" key="5">
    <source>
        <dbReference type="EMBL" id="PXY22270.1"/>
    </source>
</evidence>
<accession>A0A2V4ANJ2</accession>
<keyword evidence="3" id="KW-0067">ATP-binding</keyword>
<gene>
    <name evidence="5" type="ORF">BAY60_20545</name>
</gene>
<dbReference type="SUPFAM" id="SSF52402">
    <property type="entry name" value="Adenine nucleotide alpha hydrolases-like"/>
    <property type="match status" value="2"/>
</dbReference>
<evidence type="ECO:0000256" key="2">
    <source>
        <dbReference type="ARBA" id="ARBA00022741"/>
    </source>
</evidence>
<dbReference type="GO" id="GO:0005524">
    <property type="term" value="F:ATP binding"/>
    <property type="evidence" value="ECO:0007669"/>
    <property type="project" value="UniProtKB-KW"/>
</dbReference>
<dbReference type="Proteomes" id="UP000249915">
    <property type="component" value="Unassembled WGS sequence"/>
</dbReference>
<reference evidence="5 6" key="1">
    <citation type="submission" date="2016-07" db="EMBL/GenBank/DDBJ databases">
        <title>Draft genome sequence of Prauserella muralis DSM 45305, isolated from a mould-covered wall in an indoor environment.</title>
        <authorList>
            <person name="Ruckert C."/>
            <person name="Albersmeier A."/>
            <person name="Jiang C.-L."/>
            <person name="Jiang Y."/>
            <person name="Kalinowski J."/>
            <person name="Schneider O."/>
            <person name="Winkler A."/>
            <person name="Zotchev S.B."/>
        </authorList>
    </citation>
    <scope>NUCLEOTIDE SEQUENCE [LARGE SCALE GENOMIC DNA]</scope>
    <source>
        <strain evidence="5 6">DSM 45305</strain>
    </source>
</reference>
<dbReference type="EMBL" id="MASW01000005">
    <property type="protein sequence ID" value="PXY22270.1"/>
    <property type="molecule type" value="Genomic_DNA"/>
</dbReference>
<dbReference type="PANTHER" id="PTHR46268:SF27">
    <property type="entry name" value="UNIVERSAL STRESS PROTEIN RV2623"/>
    <property type="match status" value="1"/>
</dbReference>
<comment type="similarity">
    <text evidence="1">Belongs to the universal stress protein A family.</text>
</comment>
<evidence type="ECO:0000259" key="4">
    <source>
        <dbReference type="Pfam" id="PF00582"/>
    </source>
</evidence>
<sequence length="302" mass="31903">MSTQGSVTGKVVVGIDGSEASTQATRWAARLAAQRELPLYIVHAYGLLGRYYGELPISSGVFEAVEDEAKTLVSAAAEAARAEAPGVEVEAVVIDEPPVTLLIKLSREARFVVLGASGLGGFAGMLAGSTAVGLAGHGECPVVIVRHREGQEQPPADGPVVVGVDGSPVSERAIAAAFEEASFRGAPLVAVHAWLDVEYESAFNRARVFFEGGPLQQDEERLLAERLAGWQEKYPDVAVERVLAKDRPKHELLERSATAQLVVVGSRGRGGVAGMLLGSTSQTLLHHAQCPVMIVRPGKNRD</sequence>
<dbReference type="InterPro" id="IPR006016">
    <property type="entry name" value="UspA"/>
</dbReference>
<protein>
    <submittedName>
        <fullName evidence="5">Universal stress protein</fullName>
    </submittedName>
</protein>
<evidence type="ECO:0000256" key="3">
    <source>
        <dbReference type="ARBA" id="ARBA00022840"/>
    </source>
</evidence>
<feature type="domain" description="UspA" evidence="4">
    <location>
        <begin position="10"/>
        <end position="146"/>
    </location>
</feature>
<dbReference type="PRINTS" id="PR01438">
    <property type="entry name" value="UNVRSLSTRESS"/>
</dbReference>
<keyword evidence="2" id="KW-0547">Nucleotide-binding</keyword>
<feature type="domain" description="UspA" evidence="4">
    <location>
        <begin position="159"/>
        <end position="296"/>
    </location>
</feature>
<name>A0A2V4ANJ2_9PSEU</name>
<dbReference type="Gene3D" id="3.40.50.620">
    <property type="entry name" value="HUPs"/>
    <property type="match status" value="2"/>
</dbReference>
<dbReference type="InterPro" id="IPR014729">
    <property type="entry name" value="Rossmann-like_a/b/a_fold"/>
</dbReference>
<dbReference type="InterPro" id="IPR006015">
    <property type="entry name" value="Universal_stress_UspA"/>
</dbReference>